<dbReference type="Gene3D" id="3.30.460.10">
    <property type="entry name" value="Beta Polymerase, domain 2"/>
    <property type="match status" value="1"/>
</dbReference>
<comment type="caution">
    <text evidence="14">The sequence shown here is derived from an EMBL/GenBank/DDBJ whole genome shotgun (WGS) entry which is preliminary data.</text>
</comment>
<dbReference type="PROSITE" id="PS51371">
    <property type="entry name" value="CBS"/>
    <property type="match status" value="1"/>
</dbReference>
<evidence type="ECO:0000256" key="5">
    <source>
        <dbReference type="ARBA" id="ARBA00022694"/>
    </source>
</evidence>
<keyword evidence="9" id="KW-0460">Magnesium</keyword>
<dbReference type="SUPFAM" id="SSF81891">
    <property type="entry name" value="Poly A polymerase C-terminal region-like"/>
    <property type="match status" value="1"/>
</dbReference>
<evidence type="ECO:0000313" key="14">
    <source>
        <dbReference type="EMBL" id="NME51889.1"/>
    </source>
</evidence>
<evidence type="ECO:0000256" key="12">
    <source>
        <dbReference type="RuleBase" id="RU003953"/>
    </source>
</evidence>
<dbReference type="SMART" id="SM00116">
    <property type="entry name" value="CBS"/>
    <property type="match status" value="2"/>
</dbReference>
<dbReference type="Gene3D" id="3.10.310.30">
    <property type="match status" value="1"/>
</dbReference>
<keyword evidence="7" id="KW-0479">Metal-binding</keyword>
<dbReference type="SUPFAM" id="SSF64182">
    <property type="entry name" value="DHH phosphoesterases"/>
    <property type="match status" value="1"/>
</dbReference>
<evidence type="ECO:0000256" key="9">
    <source>
        <dbReference type="ARBA" id="ARBA00022842"/>
    </source>
</evidence>
<dbReference type="InterPro" id="IPR002646">
    <property type="entry name" value="PolA_pol_head_dom"/>
</dbReference>
<evidence type="ECO:0000256" key="8">
    <source>
        <dbReference type="ARBA" id="ARBA00022741"/>
    </source>
</evidence>
<dbReference type="RefSeq" id="WP_168935300.1">
    <property type="nucleotide sequence ID" value="NZ_JABAFY010000012.1"/>
</dbReference>
<evidence type="ECO:0000313" key="15">
    <source>
        <dbReference type="Proteomes" id="UP000522333"/>
    </source>
</evidence>
<dbReference type="InterPro" id="IPR038763">
    <property type="entry name" value="DHH_sf"/>
</dbReference>
<evidence type="ECO:0000256" key="10">
    <source>
        <dbReference type="ARBA" id="ARBA00022884"/>
    </source>
</evidence>
<gene>
    <name evidence="14" type="ORF">HF854_04970</name>
</gene>
<dbReference type="InterPro" id="IPR046342">
    <property type="entry name" value="CBS_dom_sf"/>
</dbReference>
<dbReference type="GO" id="GO:0000049">
    <property type="term" value="F:tRNA binding"/>
    <property type="evidence" value="ECO:0007669"/>
    <property type="project" value="UniProtKB-KW"/>
</dbReference>
<evidence type="ECO:0000256" key="11">
    <source>
        <dbReference type="PROSITE-ProRule" id="PRU00703"/>
    </source>
</evidence>
<feature type="domain" description="CBS" evidence="13">
    <location>
        <begin position="385"/>
        <end position="441"/>
    </location>
</feature>
<dbReference type="GO" id="GO:0016779">
    <property type="term" value="F:nucleotidyltransferase activity"/>
    <property type="evidence" value="ECO:0007669"/>
    <property type="project" value="UniProtKB-KW"/>
</dbReference>
<dbReference type="InterPro" id="IPR001667">
    <property type="entry name" value="DDH_dom"/>
</dbReference>
<accession>A0A848CGA1</accession>
<dbReference type="EMBL" id="JABAFY010000012">
    <property type="protein sequence ID" value="NME51889.1"/>
    <property type="molecule type" value="Genomic_DNA"/>
</dbReference>
<evidence type="ECO:0000256" key="3">
    <source>
        <dbReference type="ARBA" id="ARBA00022555"/>
    </source>
</evidence>
<dbReference type="GO" id="GO:0008033">
    <property type="term" value="P:tRNA processing"/>
    <property type="evidence" value="ECO:0007669"/>
    <property type="project" value="UniProtKB-KW"/>
</dbReference>
<dbReference type="Pfam" id="PF01368">
    <property type="entry name" value="DHH"/>
    <property type="match status" value="1"/>
</dbReference>
<evidence type="ECO:0000256" key="4">
    <source>
        <dbReference type="ARBA" id="ARBA00022679"/>
    </source>
</evidence>
<comment type="cofactor">
    <cofactor evidence="1">
        <name>Mg(2+)</name>
        <dbReference type="ChEBI" id="CHEBI:18420"/>
    </cofactor>
</comment>
<reference evidence="14 15" key="1">
    <citation type="submission" date="2020-04" db="EMBL/GenBank/DDBJ databases">
        <authorList>
            <person name="Hitch T.C.A."/>
            <person name="Wylensek D."/>
            <person name="Clavel T."/>
        </authorList>
    </citation>
    <scope>NUCLEOTIDE SEQUENCE [LARGE SCALE GENOMIC DNA]</scope>
    <source>
        <strain evidence="14 15">PG-251-APC-1</strain>
    </source>
</reference>
<dbReference type="InterPro" id="IPR043519">
    <property type="entry name" value="NT_sf"/>
</dbReference>
<dbReference type="Gene3D" id="3.10.580.10">
    <property type="entry name" value="CBS-domain"/>
    <property type="match status" value="1"/>
</dbReference>
<name>A0A848CGA1_9BACT</name>
<evidence type="ECO:0000259" key="13">
    <source>
        <dbReference type="PROSITE" id="PS51371"/>
    </source>
</evidence>
<dbReference type="PANTHER" id="PTHR47788">
    <property type="entry name" value="POLYA POLYMERASE"/>
    <property type="match status" value="1"/>
</dbReference>
<dbReference type="AlphaFoldDB" id="A0A848CGA1"/>
<proteinExistence type="inferred from homology"/>
<dbReference type="PANTHER" id="PTHR47788:SF1">
    <property type="entry name" value="A-ADDING TRNA NUCLEOTIDYLTRANSFERASE"/>
    <property type="match status" value="1"/>
</dbReference>
<keyword evidence="3" id="KW-0820">tRNA-binding</keyword>
<dbReference type="InterPro" id="IPR032828">
    <property type="entry name" value="PolyA_RNA-bd"/>
</dbReference>
<dbReference type="Pfam" id="PF02272">
    <property type="entry name" value="DHHA1"/>
    <property type="match status" value="1"/>
</dbReference>
<keyword evidence="5" id="KW-0819">tRNA processing</keyword>
<dbReference type="InterPro" id="IPR003156">
    <property type="entry name" value="DHHA1_dom"/>
</dbReference>
<keyword evidence="11" id="KW-0129">CBS domain</keyword>
<keyword evidence="4 12" id="KW-0808">Transferase</keyword>
<dbReference type="CDD" id="cd17772">
    <property type="entry name" value="CBS_pair_DHH_polyA_Pol_assoc"/>
    <property type="match status" value="1"/>
</dbReference>
<sequence>MSASSPRILVTCHANADFDSFAAMLAAHFLYPGSLLLFPGTQERGLQKVVASLDAKCYHLTESADIPWDEITHLVLVDTRQRERVRHVSTLLDREGVTVEVWDHHPASSEDVPAQTSHVETVGSVTALLVRELRQRGIVLEAADATLLGLGIYGDTGSFTYSSTTPLDFESSAWLLTQGMDVNAINEMAAHELTSLHVRALNSLLESARVYHINNEPVVIAEASMEHYLGDFAYLAHRLMEMEKFTVLFAVGRMEDRVQVVARSRSDAINVGRICAELGGGGHAYAASASIRNLTLNEVHDAIVRNLHMQAGPEKTASDYMSSPAVGIESDRSMREADTLMMHFGLKAVPVFKPGTRRCIGILDAQTASRATSHKLGDRPVDDYMRRNIKSLAPDAPLRDISSIIVGGRQRLVPIVDKELVVGVVTRTDLINVMTSEPGQVLDYQENNSRERNVAKLLRDRLPARVRHLLELAGRLGQRLNMPVYVVGGFVRDLLLDRPNHDVDFVVEGEGVAFARALAAELGGRVREHRKFLTSMVIYHDEDGLEQRIDVATARLEYYESPAALPTVELSSIKMDLFRRDFTINALAIRLDCTPYGQLVDFFGGQRDIKEGVLRVLHTLSFVEDPTRSLRAVRFEQRYGFHIGPSAEKLIKNLLSLHMLDKLSGKRIFNEYTHICDEDDPAACFERLDGLGLLRALGPSLTLTPSKRQILQQVRSMLNWYRLLYFDESVENWLIYFLALGHRLNYAEVSANFAALGLPEGRKQEILQQRESMRHVQPKLARWQKAFEAGTGRISELYLLLEKFSLEFLLYIMAGVEDSGLQKNLSRYITQWRREKPDIDGRDLRDMGIAPGPLFGRILRAVLVGKLDGETPDADSQRRLALDMARQEGVFPK</sequence>
<evidence type="ECO:0000256" key="2">
    <source>
        <dbReference type="ARBA" id="ARBA00007265"/>
    </source>
</evidence>
<dbReference type="SUPFAM" id="SSF54631">
    <property type="entry name" value="CBS-domain pair"/>
    <property type="match status" value="1"/>
</dbReference>
<keyword evidence="8" id="KW-0547">Nucleotide-binding</keyword>
<evidence type="ECO:0000256" key="1">
    <source>
        <dbReference type="ARBA" id="ARBA00001946"/>
    </source>
</evidence>
<dbReference type="InterPro" id="IPR052390">
    <property type="entry name" value="tRNA_nt/polyA_polymerase"/>
</dbReference>
<protein>
    <submittedName>
        <fullName evidence="14">CBS domain-containing protein</fullName>
    </submittedName>
</protein>
<dbReference type="Pfam" id="PF12627">
    <property type="entry name" value="PolyA_pol_RNAbd"/>
    <property type="match status" value="1"/>
</dbReference>
<keyword evidence="6" id="KW-0548">Nucleotidyltransferase</keyword>
<dbReference type="Gene3D" id="1.10.3090.10">
    <property type="entry name" value="cca-adding enzyme, domain 2"/>
    <property type="match status" value="1"/>
</dbReference>
<dbReference type="CDD" id="cd05398">
    <property type="entry name" value="NT_ClassII-CCAase"/>
    <property type="match status" value="1"/>
</dbReference>
<keyword evidence="10 12" id="KW-0694">RNA-binding</keyword>
<evidence type="ECO:0000256" key="6">
    <source>
        <dbReference type="ARBA" id="ARBA00022695"/>
    </source>
</evidence>
<dbReference type="InterPro" id="IPR000644">
    <property type="entry name" value="CBS_dom"/>
</dbReference>
<comment type="similarity">
    <text evidence="2 12">Belongs to the tRNA nucleotidyltransferase/poly(A) polymerase family.</text>
</comment>
<evidence type="ECO:0000256" key="7">
    <source>
        <dbReference type="ARBA" id="ARBA00022723"/>
    </source>
</evidence>
<dbReference type="Proteomes" id="UP000522333">
    <property type="component" value="Unassembled WGS sequence"/>
</dbReference>
<dbReference type="GO" id="GO:0046872">
    <property type="term" value="F:metal ion binding"/>
    <property type="evidence" value="ECO:0007669"/>
    <property type="project" value="UniProtKB-KW"/>
</dbReference>
<dbReference type="Pfam" id="PF01743">
    <property type="entry name" value="PolyA_pol"/>
    <property type="match status" value="1"/>
</dbReference>
<dbReference type="GO" id="GO:0000166">
    <property type="term" value="F:nucleotide binding"/>
    <property type="evidence" value="ECO:0007669"/>
    <property type="project" value="UniProtKB-KW"/>
</dbReference>
<organism evidence="14 15">
    <name type="scientific">Desulfovibrio piger</name>
    <dbReference type="NCBI Taxonomy" id="901"/>
    <lineage>
        <taxon>Bacteria</taxon>
        <taxon>Pseudomonadati</taxon>
        <taxon>Thermodesulfobacteriota</taxon>
        <taxon>Desulfovibrionia</taxon>
        <taxon>Desulfovibrionales</taxon>
        <taxon>Desulfovibrionaceae</taxon>
        <taxon>Desulfovibrio</taxon>
    </lineage>
</organism>
<dbReference type="SUPFAM" id="SSF81301">
    <property type="entry name" value="Nucleotidyltransferase"/>
    <property type="match status" value="1"/>
</dbReference>
<dbReference type="Gene3D" id="3.90.1640.10">
    <property type="entry name" value="inorganic pyrophosphatase (n-terminal core)"/>
    <property type="match status" value="1"/>
</dbReference>
<dbReference type="Pfam" id="PF00571">
    <property type="entry name" value="CBS"/>
    <property type="match status" value="1"/>
</dbReference>